<dbReference type="EMBL" id="OW240912">
    <property type="protein sequence ID" value="CAH2225453.1"/>
    <property type="molecule type" value="Genomic_DNA"/>
</dbReference>
<evidence type="ECO:0000313" key="1">
    <source>
        <dbReference type="EMBL" id="CAH2225453.1"/>
    </source>
</evidence>
<name>A0AAD1R8E4_PELCU</name>
<proteinExistence type="predicted"/>
<protein>
    <submittedName>
        <fullName evidence="1">Uncharacterized protein</fullName>
    </submittedName>
</protein>
<keyword evidence="2" id="KW-1185">Reference proteome</keyword>
<dbReference type="Proteomes" id="UP001295444">
    <property type="component" value="Chromosome 01"/>
</dbReference>
<accession>A0AAD1R8E4</accession>
<evidence type="ECO:0000313" key="2">
    <source>
        <dbReference type="Proteomes" id="UP001295444"/>
    </source>
</evidence>
<reference evidence="1" key="1">
    <citation type="submission" date="2022-03" db="EMBL/GenBank/DDBJ databases">
        <authorList>
            <person name="Alioto T."/>
            <person name="Alioto T."/>
            <person name="Gomez Garrido J."/>
        </authorList>
    </citation>
    <scope>NUCLEOTIDE SEQUENCE</scope>
</reference>
<sequence length="133" mass="15580">MRPSDPPTSLLAHALRRRRSGLSQNITLAERMKPVKFWEIRTERDIEGKRVIVLYLRGWACSVHVFLQCVSLAALGREWVPCRTLYNIFLHVFSFSYDLFKLFNIIAKISCRPDFVVYLLQCPCGNQYVERTK</sequence>
<feature type="non-terminal residue" evidence="1">
    <location>
        <position position="133"/>
    </location>
</feature>
<dbReference type="AlphaFoldDB" id="A0AAD1R8E4"/>
<organism evidence="1 2">
    <name type="scientific">Pelobates cultripes</name>
    <name type="common">Western spadefoot toad</name>
    <dbReference type="NCBI Taxonomy" id="61616"/>
    <lineage>
        <taxon>Eukaryota</taxon>
        <taxon>Metazoa</taxon>
        <taxon>Chordata</taxon>
        <taxon>Craniata</taxon>
        <taxon>Vertebrata</taxon>
        <taxon>Euteleostomi</taxon>
        <taxon>Amphibia</taxon>
        <taxon>Batrachia</taxon>
        <taxon>Anura</taxon>
        <taxon>Pelobatoidea</taxon>
        <taxon>Pelobatidae</taxon>
        <taxon>Pelobates</taxon>
    </lineage>
</organism>
<gene>
    <name evidence="1" type="ORF">PECUL_23A028411</name>
</gene>